<accession>A0A8S5LXI1</accession>
<evidence type="ECO:0000256" key="1">
    <source>
        <dbReference type="SAM" id="Phobius"/>
    </source>
</evidence>
<protein>
    <submittedName>
        <fullName evidence="2">Uncharacterized protein</fullName>
    </submittedName>
</protein>
<feature type="transmembrane region" description="Helical" evidence="1">
    <location>
        <begin position="7"/>
        <end position="34"/>
    </location>
</feature>
<feature type="transmembrane region" description="Helical" evidence="1">
    <location>
        <begin position="40"/>
        <end position="58"/>
    </location>
</feature>
<keyword evidence="1" id="KW-1133">Transmembrane helix</keyword>
<keyword evidence="1" id="KW-0472">Membrane</keyword>
<evidence type="ECO:0000313" key="2">
    <source>
        <dbReference type="EMBL" id="DAD74737.1"/>
    </source>
</evidence>
<dbReference type="EMBL" id="BK014764">
    <property type="protein sequence ID" value="DAD74737.1"/>
    <property type="molecule type" value="Genomic_DNA"/>
</dbReference>
<keyword evidence="1" id="KW-0812">Transmembrane</keyword>
<proteinExistence type="predicted"/>
<sequence length="59" mass="6529">MALRIESFLLTMIVVNGLILSSSSKSISLCFIIVLTESLISVLITFTSVRFLSLILSFF</sequence>
<name>A0A8S5LXI1_9CAUD</name>
<organism evidence="2">
    <name type="scientific">CrAss-like virus sp. ctRQZ5</name>
    <dbReference type="NCBI Taxonomy" id="2826824"/>
    <lineage>
        <taxon>Viruses</taxon>
        <taxon>Duplodnaviria</taxon>
        <taxon>Heunggongvirae</taxon>
        <taxon>Uroviricota</taxon>
        <taxon>Caudoviricetes</taxon>
        <taxon>Crassvirales</taxon>
    </lineage>
</organism>
<reference evidence="2" key="1">
    <citation type="journal article" date="2021" name="Proc. Natl. Acad. Sci. U.S.A.">
        <title>A Catalog of Tens of Thousands of Viruses from Human Metagenomes Reveals Hidden Associations with Chronic Diseases.</title>
        <authorList>
            <person name="Tisza M.J."/>
            <person name="Buck C.B."/>
        </authorList>
    </citation>
    <scope>NUCLEOTIDE SEQUENCE</scope>
    <source>
        <strain evidence="2">CtRQZ5</strain>
    </source>
</reference>